<name>A0A3B0T455_9ZZZZ</name>
<dbReference type="Gene3D" id="1.10.3090.10">
    <property type="entry name" value="cca-adding enzyme, domain 2"/>
    <property type="match status" value="1"/>
</dbReference>
<dbReference type="EMBL" id="UOEM01000033">
    <property type="protein sequence ID" value="VAW11710.1"/>
    <property type="molecule type" value="Genomic_DNA"/>
</dbReference>
<dbReference type="SUPFAM" id="SSF81891">
    <property type="entry name" value="Poly A polymerase C-terminal region-like"/>
    <property type="match status" value="1"/>
</dbReference>
<dbReference type="PANTHER" id="PTHR47320">
    <property type="entry name" value="BIFUNCTIONAL URIDYLYLTRANSFERASE/URIDYLYL-REMOVING ENZYME"/>
    <property type="match status" value="1"/>
</dbReference>
<dbReference type="Pfam" id="PF01842">
    <property type="entry name" value="ACT"/>
    <property type="match status" value="1"/>
</dbReference>
<dbReference type="CDD" id="cd00077">
    <property type="entry name" value="HDc"/>
    <property type="match status" value="1"/>
</dbReference>
<keyword evidence="1 9" id="KW-0808">Transferase</keyword>
<dbReference type="HAMAP" id="MF_00277">
    <property type="entry name" value="PII_uridylyl_transf"/>
    <property type="match status" value="1"/>
</dbReference>
<keyword evidence="3" id="KW-0677">Repeat</keyword>
<evidence type="ECO:0000259" key="7">
    <source>
        <dbReference type="PROSITE" id="PS51671"/>
    </source>
</evidence>
<dbReference type="Gene3D" id="3.30.70.260">
    <property type="match status" value="1"/>
</dbReference>
<reference evidence="9" key="1">
    <citation type="submission" date="2018-06" db="EMBL/GenBank/DDBJ databases">
        <authorList>
            <person name="Zhirakovskaya E."/>
        </authorList>
    </citation>
    <scope>NUCLEOTIDE SEQUENCE</scope>
</reference>
<evidence type="ECO:0000256" key="5">
    <source>
        <dbReference type="ARBA" id="ARBA00022842"/>
    </source>
</evidence>
<accession>A0A3B0T455</accession>
<evidence type="ECO:0000256" key="3">
    <source>
        <dbReference type="ARBA" id="ARBA00022737"/>
    </source>
</evidence>
<evidence type="ECO:0000259" key="8">
    <source>
        <dbReference type="PROSITE" id="PS51831"/>
    </source>
</evidence>
<evidence type="ECO:0000256" key="6">
    <source>
        <dbReference type="ARBA" id="ARBA00023268"/>
    </source>
</evidence>
<dbReference type="SUPFAM" id="SSF55021">
    <property type="entry name" value="ACT-like"/>
    <property type="match status" value="2"/>
</dbReference>
<evidence type="ECO:0000256" key="1">
    <source>
        <dbReference type="ARBA" id="ARBA00022679"/>
    </source>
</evidence>
<feature type="domain" description="ACT" evidence="7">
    <location>
        <begin position="733"/>
        <end position="811"/>
    </location>
</feature>
<dbReference type="SMART" id="SM00471">
    <property type="entry name" value="HDc"/>
    <property type="match status" value="1"/>
</dbReference>
<dbReference type="AlphaFoldDB" id="A0A3B0T455"/>
<dbReference type="PANTHER" id="PTHR47320:SF1">
    <property type="entry name" value="BIFUNCTIONAL URIDYLYLTRANSFERASE_URIDYLYL-REMOVING ENZYME"/>
    <property type="match status" value="1"/>
</dbReference>
<dbReference type="PROSITE" id="PS51671">
    <property type="entry name" value="ACT"/>
    <property type="match status" value="2"/>
</dbReference>
<evidence type="ECO:0000256" key="4">
    <source>
        <dbReference type="ARBA" id="ARBA00022801"/>
    </source>
</evidence>
<dbReference type="NCBIfam" id="NF003467">
    <property type="entry name" value="PRK05092.1"/>
    <property type="match status" value="1"/>
</dbReference>
<feature type="domain" description="ACT" evidence="7">
    <location>
        <begin position="844"/>
        <end position="925"/>
    </location>
</feature>
<gene>
    <name evidence="9" type="ORF">MNBD_ALPHA09-1114</name>
</gene>
<dbReference type="GO" id="GO:0008773">
    <property type="term" value="F:[protein-PII] uridylyltransferase activity"/>
    <property type="evidence" value="ECO:0007669"/>
    <property type="project" value="UniProtKB-EC"/>
</dbReference>
<dbReference type="InterPro" id="IPR003607">
    <property type="entry name" value="HD/PDEase_dom"/>
</dbReference>
<dbReference type="InterPro" id="IPR013546">
    <property type="entry name" value="PII_UdlTrfase/GS_AdlTrfase"/>
</dbReference>
<dbReference type="InterPro" id="IPR006674">
    <property type="entry name" value="HD_domain"/>
</dbReference>
<evidence type="ECO:0000256" key="2">
    <source>
        <dbReference type="ARBA" id="ARBA00022695"/>
    </source>
</evidence>
<organism evidence="9">
    <name type="scientific">hydrothermal vent metagenome</name>
    <dbReference type="NCBI Taxonomy" id="652676"/>
    <lineage>
        <taxon>unclassified sequences</taxon>
        <taxon>metagenomes</taxon>
        <taxon>ecological metagenomes</taxon>
    </lineage>
</organism>
<dbReference type="Pfam" id="PF24931">
    <property type="entry name" value="ACT_ACR9_3rd"/>
    <property type="match status" value="1"/>
</dbReference>
<dbReference type="Pfam" id="PF01966">
    <property type="entry name" value="HD"/>
    <property type="match status" value="1"/>
</dbReference>
<dbReference type="CDD" id="cd04899">
    <property type="entry name" value="ACT_ACR-UUR-like_2"/>
    <property type="match status" value="1"/>
</dbReference>
<dbReference type="GO" id="GO:0016787">
    <property type="term" value="F:hydrolase activity"/>
    <property type="evidence" value="ECO:0007669"/>
    <property type="project" value="UniProtKB-KW"/>
</dbReference>
<dbReference type="InterPro" id="IPR010043">
    <property type="entry name" value="UTase/UR"/>
</dbReference>
<dbReference type="SUPFAM" id="SSF81301">
    <property type="entry name" value="Nucleotidyltransferase"/>
    <property type="match status" value="1"/>
</dbReference>
<evidence type="ECO:0000313" key="9">
    <source>
        <dbReference type="EMBL" id="VAW11710.1"/>
    </source>
</evidence>
<protein>
    <submittedName>
        <fullName evidence="9">[Protein-PII] uridylyltransferase / [Protein-PII]-UMP uridylyl-removing enzyme</fullName>
        <ecNumber evidence="9">2.7.7.59</ecNumber>
    </submittedName>
</protein>
<sequence>MPKMPPKARALVDPAELRAKLAALAASHGPAPDRLRAETLAHLKTVVAAAHKKAEENLFAHGSGIRCATELSAFMDDLLRATHDFIVRNIYRASNPTESERISIIAVGGYGRATLAPYSDIDLLFLHPYKLTAWGESVIEYMLYLLWDLGFKVGHATRNIDQSIRLSRTDTTVRTAILEARYLWGDEKLFDELTTRFRAEIVAKTAKEYVEDKLAERDTRHDRAGSSRYLVEPNVKEGKGALRDLHTLFWIGKYIYQTNTLNDLVEKGFFTRSELSKFRKAGDFLWAVRCHLHFAAGRAEERLTFDRQPEIARRLGYADRPGQREVERFMKHYFLTAKTVGDLTRIVCAVLEERELKQLPVLTRMLDHLGLGDRETLAHGFRIEHGRLTVTGNRVFADDPVNLIRIFHVAQTRELHLHPEAVQLVTRSLKAIDRTLRANPEANALFLDILTSRARPDKALRIMNETGVLGRFVPDFGRIVCLMQFSMYHHFTVDEHLLRTIGLLSRIEHGDMGKDHPLSHKIMPGIESRRALYVAAFVHDIAKGRPEDHSVAGARIARRLGPRLGLSAAETETAAWLVRHHLLMSDIAQRRDLSDPKTIKDFADVVQSHERLELLLLLTVADIRAVGPGVWNGWKGELLRTLYYETEPVLAGGHSVQGRSERAAKAREVFMAAMADWPQGEREAHARRFGDPYWLNTEANLQLTHAAMCREAAQSHLDFHFTSQTDAFKGATQIIVFTADHPHLLERLAGACALSGANIVGAQIFTTTDGMAMDTITIARDFDDDEDEQRRAAQIGRTLERALRGELRIYREMAKQLRRKLHPGPFAVAQQVTVTNKWSDHFTAIEIAALDRTGLLYDITRALSALNLNIRSAHVVTYGERAVDVFYVRDLFGHRITNEERLKVIRERLMAALSNQTQDDQPHAPRTREAVQ</sequence>
<proteinExistence type="inferred from homology"/>
<dbReference type="EC" id="2.7.7.59" evidence="9"/>
<dbReference type="InterPro" id="IPR045865">
    <property type="entry name" value="ACT-like_dom_sf"/>
</dbReference>
<dbReference type="PROSITE" id="PS51831">
    <property type="entry name" value="HD"/>
    <property type="match status" value="1"/>
</dbReference>
<dbReference type="Gene3D" id="3.30.460.10">
    <property type="entry name" value="Beta Polymerase, domain 2"/>
    <property type="match status" value="1"/>
</dbReference>
<dbReference type="CDD" id="cd05401">
    <property type="entry name" value="NT_GlnE_GlnD_like"/>
    <property type="match status" value="1"/>
</dbReference>
<dbReference type="NCBIfam" id="TIGR01693">
    <property type="entry name" value="UTase_glnD"/>
    <property type="match status" value="1"/>
</dbReference>
<keyword evidence="6" id="KW-0511">Multifunctional enzyme</keyword>
<dbReference type="InterPro" id="IPR043519">
    <property type="entry name" value="NT_sf"/>
</dbReference>
<keyword evidence="2 9" id="KW-0548">Nucleotidyltransferase</keyword>
<dbReference type="PIRSF" id="PIRSF006288">
    <property type="entry name" value="PII_uridyltransf"/>
    <property type="match status" value="1"/>
</dbReference>
<dbReference type="InterPro" id="IPR002912">
    <property type="entry name" value="ACT_dom"/>
</dbReference>
<feature type="domain" description="HD" evidence="8">
    <location>
        <begin position="493"/>
        <end position="615"/>
    </location>
</feature>
<dbReference type="SUPFAM" id="SSF81593">
    <property type="entry name" value="Nucleotidyltransferase substrate binding subunit/domain"/>
    <property type="match status" value="1"/>
</dbReference>
<dbReference type="CDD" id="cd04900">
    <property type="entry name" value="ACT_UUR-like_1"/>
    <property type="match status" value="1"/>
</dbReference>
<keyword evidence="4" id="KW-0378">Hydrolase</keyword>
<dbReference type="Pfam" id="PF08335">
    <property type="entry name" value="GlnD_UR_UTase"/>
    <property type="match status" value="1"/>
</dbReference>
<keyword evidence="5" id="KW-0460">Magnesium</keyword>